<protein>
    <submittedName>
        <fullName evidence="2">Uncharacterized protein</fullName>
    </submittedName>
</protein>
<dbReference type="AlphaFoldDB" id="A0A0C2Z848"/>
<gene>
    <name evidence="2" type="ORF">SCLCIDRAFT_28274</name>
</gene>
<evidence type="ECO:0000313" key="3">
    <source>
        <dbReference type="Proteomes" id="UP000053989"/>
    </source>
</evidence>
<feature type="region of interest" description="Disordered" evidence="1">
    <location>
        <begin position="1"/>
        <end position="48"/>
    </location>
</feature>
<reference evidence="2 3" key="1">
    <citation type="submission" date="2014-04" db="EMBL/GenBank/DDBJ databases">
        <authorList>
            <consortium name="DOE Joint Genome Institute"/>
            <person name="Kuo A."/>
            <person name="Kohler A."/>
            <person name="Nagy L.G."/>
            <person name="Floudas D."/>
            <person name="Copeland A."/>
            <person name="Barry K.W."/>
            <person name="Cichocki N."/>
            <person name="Veneault-Fourrey C."/>
            <person name="LaButti K."/>
            <person name="Lindquist E.A."/>
            <person name="Lipzen A."/>
            <person name="Lundell T."/>
            <person name="Morin E."/>
            <person name="Murat C."/>
            <person name="Sun H."/>
            <person name="Tunlid A."/>
            <person name="Henrissat B."/>
            <person name="Grigoriev I.V."/>
            <person name="Hibbett D.S."/>
            <person name="Martin F."/>
            <person name="Nordberg H.P."/>
            <person name="Cantor M.N."/>
            <person name="Hua S.X."/>
        </authorList>
    </citation>
    <scope>NUCLEOTIDE SEQUENCE [LARGE SCALE GENOMIC DNA]</scope>
    <source>
        <strain evidence="2 3">Foug A</strain>
    </source>
</reference>
<dbReference type="EMBL" id="KN822090">
    <property type="protein sequence ID" value="KIM58108.1"/>
    <property type="molecule type" value="Genomic_DNA"/>
</dbReference>
<name>A0A0C2Z848_9AGAM</name>
<evidence type="ECO:0000256" key="1">
    <source>
        <dbReference type="SAM" id="MobiDB-lite"/>
    </source>
</evidence>
<evidence type="ECO:0000313" key="2">
    <source>
        <dbReference type="EMBL" id="KIM58108.1"/>
    </source>
</evidence>
<organism evidence="2 3">
    <name type="scientific">Scleroderma citrinum Foug A</name>
    <dbReference type="NCBI Taxonomy" id="1036808"/>
    <lineage>
        <taxon>Eukaryota</taxon>
        <taxon>Fungi</taxon>
        <taxon>Dikarya</taxon>
        <taxon>Basidiomycota</taxon>
        <taxon>Agaricomycotina</taxon>
        <taxon>Agaricomycetes</taxon>
        <taxon>Agaricomycetidae</taxon>
        <taxon>Boletales</taxon>
        <taxon>Sclerodermatineae</taxon>
        <taxon>Sclerodermataceae</taxon>
        <taxon>Scleroderma</taxon>
    </lineage>
</organism>
<proteinExistence type="predicted"/>
<dbReference type="InParanoid" id="A0A0C2Z848"/>
<dbReference type="Proteomes" id="UP000053989">
    <property type="component" value="Unassembled WGS sequence"/>
</dbReference>
<keyword evidence="3" id="KW-1185">Reference proteome</keyword>
<reference evidence="3" key="2">
    <citation type="submission" date="2015-01" db="EMBL/GenBank/DDBJ databases">
        <title>Evolutionary Origins and Diversification of the Mycorrhizal Mutualists.</title>
        <authorList>
            <consortium name="DOE Joint Genome Institute"/>
            <consortium name="Mycorrhizal Genomics Consortium"/>
            <person name="Kohler A."/>
            <person name="Kuo A."/>
            <person name="Nagy L.G."/>
            <person name="Floudas D."/>
            <person name="Copeland A."/>
            <person name="Barry K.W."/>
            <person name="Cichocki N."/>
            <person name="Veneault-Fourrey C."/>
            <person name="LaButti K."/>
            <person name="Lindquist E.A."/>
            <person name="Lipzen A."/>
            <person name="Lundell T."/>
            <person name="Morin E."/>
            <person name="Murat C."/>
            <person name="Riley R."/>
            <person name="Ohm R."/>
            <person name="Sun H."/>
            <person name="Tunlid A."/>
            <person name="Henrissat B."/>
            <person name="Grigoriev I.V."/>
            <person name="Hibbett D.S."/>
            <person name="Martin F."/>
        </authorList>
    </citation>
    <scope>NUCLEOTIDE SEQUENCE [LARGE SCALE GENOMIC DNA]</scope>
    <source>
        <strain evidence="3">Foug A</strain>
    </source>
</reference>
<sequence length="112" mass="12915">MLFSSKVRRSPSPALLSSTSRPSRSTTPTPQTPMTLTMPQLSPPSPPPRAEWLEIKWMKLEERFKLFEQEQGEEHVLKASRFRTCESRKHLCNALLDDRHCDIVSHTPITCR</sequence>
<accession>A0A0C2Z848</accession>
<feature type="compositionally biased region" description="Low complexity" evidence="1">
    <location>
        <begin position="10"/>
        <end position="40"/>
    </location>
</feature>
<dbReference type="HOGENOM" id="CLU_2147374_0_0_1"/>